<protein>
    <submittedName>
        <fullName evidence="2">Uncharacterized protein</fullName>
    </submittedName>
</protein>
<accession>A0ABQ2IWB3</accession>
<evidence type="ECO:0000313" key="2">
    <source>
        <dbReference type="EMBL" id="GGN32119.1"/>
    </source>
</evidence>
<gene>
    <name evidence="2" type="ORF">GCM10010842_08500</name>
</gene>
<dbReference type="EMBL" id="BMOR01000002">
    <property type="protein sequence ID" value="GGN32119.1"/>
    <property type="molecule type" value="Genomic_DNA"/>
</dbReference>
<reference evidence="3" key="1">
    <citation type="journal article" date="2019" name="Int. J. Syst. Evol. Microbiol.">
        <title>The Global Catalogue of Microorganisms (GCM) 10K type strain sequencing project: providing services to taxonomists for standard genome sequencing and annotation.</title>
        <authorList>
            <consortium name="The Broad Institute Genomics Platform"/>
            <consortium name="The Broad Institute Genome Sequencing Center for Infectious Disease"/>
            <person name="Wu L."/>
            <person name="Ma J."/>
        </authorList>
    </citation>
    <scope>NUCLEOTIDE SEQUENCE [LARGE SCALE GENOMIC DNA]</scope>
    <source>
        <strain evidence="3">JCM 16918</strain>
    </source>
</reference>
<feature type="transmembrane region" description="Helical" evidence="1">
    <location>
        <begin position="68"/>
        <end position="88"/>
    </location>
</feature>
<organism evidence="2 3">
    <name type="scientific">Deinococcus daejeonensis</name>
    <dbReference type="NCBI Taxonomy" id="1007098"/>
    <lineage>
        <taxon>Bacteria</taxon>
        <taxon>Thermotogati</taxon>
        <taxon>Deinococcota</taxon>
        <taxon>Deinococci</taxon>
        <taxon>Deinococcales</taxon>
        <taxon>Deinococcaceae</taxon>
        <taxon>Deinococcus</taxon>
    </lineage>
</organism>
<evidence type="ECO:0000256" key="1">
    <source>
        <dbReference type="SAM" id="Phobius"/>
    </source>
</evidence>
<feature type="transmembrane region" description="Helical" evidence="1">
    <location>
        <begin position="6"/>
        <end position="26"/>
    </location>
</feature>
<evidence type="ECO:0000313" key="3">
    <source>
        <dbReference type="Proteomes" id="UP000645517"/>
    </source>
</evidence>
<keyword evidence="1" id="KW-0472">Membrane</keyword>
<sequence length="101" mass="11117">MNDLQLMLFLVTGVALGVTATQLRGASRRIHYRDRRSFWRGVASIPVVAALGLLLAAVVLQGWLADSFLWLAAALAVLSGAASYWVDLDPQRVLVWRRARA</sequence>
<keyword evidence="1" id="KW-0812">Transmembrane</keyword>
<keyword evidence="3" id="KW-1185">Reference proteome</keyword>
<dbReference type="Proteomes" id="UP000645517">
    <property type="component" value="Unassembled WGS sequence"/>
</dbReference>
<comment type="caution">
    <text evidence="2">The sequence shown here is derived from an EMBL/GenBank/DDBJ whole genome shotgun (WGS) entry which is preliminary data.</text>
</comment>
<proteinExistence type="predicted"/>
<name>A0ABQ2IWB3_9DEIO</name>
<keyword evidence="1" id="KW-1133">Transmembrane helix</keyword>
<dbReference type="RefSeq" id="WP_189054349.1">
    <property type="nucleotide sequence ID" value="NZ_BMOR01000002.1"/>
</dbReference>
<feature type="transmembrane region" description="Helical" evidence="1">
    <location>
        <begin position="38"/>
        <end position="62"/>
    </location>
</feature>